<comment type="catalytic activity">
    <reaction evidence="6 9 10">
        <text>4-methyl-5-(2-phosphooxyethyl)-thiazole + 4-amino-2-methyl-5-(diphosphooxymethyl)pyrimidine + H(+) = thiamine phosphate + diphosphate</text>
        <dbReference type="Rhea" id="RHEA:22328"/>
        <dbReference type="ChEBI" id="CHEBI:15378"/>
        <dbReference type="ChEBI" id="CHEBI:33019"/>
        <dbReference type="ChEBI" id="CHEBI:37575"/>
        <dbReference type="ChEBI" id="CHEBI:57841"/>
        <dbReference type="ChEBI" id="CHEBI:58296"/>
        <dbReference type="EC" id="2.5.1.3"/>
    </reaction>
</comment>
<dbReference type="CDD" id="cd00564">
    <property type="entry name" value="TMP_TenI"/>
    <property type="match status" value="1"/>
</dbReference>
<dbReference type="Proteomes" id="UP000244677">
    <property type="component" value="Chromosome"/>
</dbReference>
<feature type="binding site" evidence="9">
    <location>
        <position position="163"/>
    </location>
    <ligand>
        <name>2-[(2R,5Z)-2-carboxy-4-methylthiazol-5(2H)-ylidene]ethyl phosphate</name>
        <dbReference type="ChEBI" id="CHEBI:62899"/>
    </ligand>
</feature>
<reference evidence="13 14" key="1">
    <citation type="submission" date="2017-04" db="EMBL/GenBank/DDBJ databases">
        <title>Complete genome sequence of Flavobacterium kingsejong AJ004.</title>
        <authorList>
            <person name="Lee P.C."/>
        </authorList>
    </citation>
    <scope>NUCLEOTIDE SEQUENCE [LARGE SCALE GENOMIC DNA]</scope>
    <source>
        <strain evidence="13 14">AJ004</strain>
    </source>
</reference>
<feature type="binding site" evidence="9">
    <location>
        <position position="103"/>
    </location>
    <ligand>
        <name>4-amino-2-methyl-5-(diphosphooxymethyl)pyrimidine</name>
        <dbReference type="ChEBI" id="CHEBI:57841"/>
    </ligand>
</feature>
<dbReference type="UniPathway" id="UPA00060">
    <property type="reaction ID" value="UER00141"/>
</dbReference>
<comment type="cofactor">
    <cofactor evidence="9">
        <name>Mg(2+)</name>
        <dbReference type="ChEBI" id="CHEBI:18420"/>
    </cofactor>
    <text evidence="9">Binds 1 Mg(2+) ion per subunit.</text>
</comment>
<evidence type="ECO:0000256" key="7">
    <source>
        <dbReference type="ARBA" id="ARBA00047851"/>
    </source>
</evidence>
<dbReference type="GO" id="GO:0009228">
    <property type="term" value="P:thiamine biosynthetic process"/>
    <property type="evidence" value="ECO:0007669"/>
    <property type="project" value="UniProtKB-KW"/>
</dbReference>
<comment type="similarity">
    <text evidence="9 10">Belongs to the thiamine-phosphate synthase family.</text>
</comment>
<evidence type="ECO:0000256" key="8">
    <source>
        <dbReference type="ARBA" id="ARBA00047883"/>
    </source>
</evidence>
<feature type="binding site" evidence="9">
    <location>
        <position position="132"/>
    </location>
    <ligand>
        <name>4-amino-2-methyl-5-(diphosphooxymethyl)pyrimidine</name>
        <dbReference type="ChEBI" id="CHEBI:57841"/>
    </ligand>
</feature>
<dbReference type="InterPro" id="IPR034291">
    <property type="entry name" value="TMP_synthase"/>
</dbReference>
<keyword evidence="5 9" id="KW-0784">Thiamine biosynthesis</keyword>
<keyword evidence="14" id="KW-1185">Reference proteome</keyword>
<comment type="caution">
    <text evidence="9">Lacks conserved residue(s) required for the propagation of feature annotation.</text>
</comment>
<feature type="binding site" evidence="9">
    <location>
        <position position="85"/>
    </location>
    <ligand>
        <name>Mg(2+)</name>
        <dbReference type="ChEBI" id="CHEBI:18420"/>
    </ligand>
</feature>
<dbReference type="RefSeq" id="WP_108735728.1">
    <property type="nucleotide sequence ID" value="NZ_CP020919.1"/>
</dbReference>
<protein>
    <recommendedName>
        <fullName evidence="9">Thiamine-phosphate synthase</fullName>
        <shortName evidence="9">TP synthase</shortName>
        <shortName evidence="9">TPS</shortName>
        <ecNumber evidence="9">2.5.1.3</ecNumber>
    </recommendedName>
    <alternativeName>
        <fullName evidence="9">Thiamine-phosphate pyrophosphorylase</fullName>
        <shortName evidence="9">TMP pyrophosphorylase</shortName>
        <shortName evidence="9">TMP-PPase</shortName>
    </alternativeName>
</protein>
<keyword evidence="2 9" id="KW-0808">Transferase</keyword>
<evidence type="ECO:0000256" key="3">
    <source>
        <dbReference type="ARBA" id="ARBA00022723"/>
    </source>
</evidence>
<feature type="binding site" evidence="9">
    <location>
        <position position="65"/>
    </location>
    <ligand>
        <name>4-amino-2-methyl-5-(diphosphooxymethyl)pyrimidine</name>
        <dbReference type="ChEBI" id="CHEBI:57841"/>
    </ligand>
</feature>
<sequence>MYHKLQYISQGQTAKEQLENIQRVLDSGCLWIQLRIKEGGPKEIQQLAEKVKHYCSEYNATYIINDNTMLAKDIDADGVHLGLDDMPVSEARKLLGDKIIGGTANTANDLQKRITESCDYIGLGPLRYTTTKKKLSPLLGLEGYNTLLQNNHATSVPVYAIGGIQPNDIDQLLQYGVHGICVSGLLTHQNNLQQLITTLNTKLYAIT</sequence>
<dbReference type="OrthoDB" id="9812206at2"/>
<feature type="binding site" evidence="9">
    <location>
        <position position="66"/>
    </location>
    <ligand>
        <name>Mg(2+)</name>
        <dbReference type="ChEBI" id="CHEBI:18420"/>
    </ligand>
</feature>
<evidence type="ECO:0000256" key="1">
    <source>
        <dbReference type="ARBA" id="ARBA00005165"/>
    </source>
</evidence>
<dbReference type="NCBIfam" id="TIGR00693">
    <property type="entry name" value="thiE"/>
    <property type="match status" value="1"/>
</dbReference>
<comment type="pathway">
    <text evidence="1 9 11">Cofactor biosynthesis; thiamine diphosphate biosynthesis; thiamine phosphate from 4-amino-2-methyl-5-diphosphomethylpyrimidine and 4-methyl-5-(2-phosphoethyl)-thiazole: step 1/1.</text>
</comment>
<dbReference type="InterPro" id="IPR036206">
    <property type="entry name" value="ThiamineP_synth_sf"/>
</dbReference>
<evidence type="ECO:0000256" key="2">
    <source>
        <dbReference type="ARBA" id="ARBA00022679"/>
    </source>
</evidence>
<dbReference type="KEGG" id="fki:FK004_01965"/>
<dbReference type="Gene3D" id="3.20.20.70">
    <property type="entry name" value="Aldolase class I"/>
    <property type="match status" value="1"/>
</dbReference>
<keyword evidence="4 9" id="KW-0460">Magnesium</keyword>
<evidence type="ECO:0000313" key="13">
    <source>
        <dbReference type="EMBL" id="AWG24069.1"/>
    </source>
</evidence>
<dbReference type="PANTHER" id="PTHR20857">
    <property type="entry name" value="THIAMINE-PHOSPHATE PYROPHOSPHORYLASE"/>
    <property type="match status" value="1"/>
</dbReference>
<comment type="catalytic activity">
    <reaction evidence="8 9 10">
        <text>2-[(2R,5Z)-2-carboxy-4-methylthiazol-5(2H)-ylidene]ethyl phosphate + 4-amino-2-methyl-5-(diphosphooxymethyl)pyrimidine + 2 H(+) = thiamine phosphate + CO2 + diphosphate</text>
        <dbReference type="Rhea" id="RHEA:47844"/>
        <dbReference type="ChEBI" id="CHEBI:15378"/>
        <dbReference type="ChEBI" id="CHEBI:16526"/>
        <dbReference type="ChEBI" id="CHEBI:33019"/>
        <dbReference type="ChEBI" id="CHEBI:37575"/>
        <dbReference type="ChEBI" id="CHEBI:57841"/>
        <dbReference type="ChEBI" id="CHEBI:62899"/>
        <dbReference type="EC" id="2.5.1.3"/>
    </reaction>
</comment>
<dbReference type="GO" id="GO:0004789">
    <property type="term" value="F:thiamine-phosphate diphosphorylase activity"/>
    <property type="evidence" value="ECO:0007669"/>
    <property type="project" value="UniProtKB-UniRule"/>
</dbReference>
<dbReference type="AlphaFoldDB" id="A0A2S1LK58"/>
<evidence type="ECO:0000256" key="6">
    <source>
        <dbReference type="ARBA" id="ARBA00047334"/>
    </source>
</evidence>
<dbReference type="GO" id="GO:0005737">
    <property type="term" value="C:cytoplasm"/>
    <property type="evidence" value="ECO:0007669"/>
    <property type="project" value="TreeGrafter"/>
</dbReference>
<evidence type="ECO:0000256" key="9">
    <source>
        <dbReference type="HAMAP-Rule" id="MF_00097"/>
    </source>
</evidence>
<evidence type="ECO:0000256" key="11">
    <source>
        <dbReference type="RuleBase" id="RU004253"/>
    </source>
</evidence>
<comment type="catalytic activity">
    <reaction evidence="7 9 10">
        <text>2-(2-carboxy-4-methylthiazol-5-yl)ethyl phosphate + 4-amino-2-methyl-5-(diphosphooxymethyl)pyrimidine + 2 H(+) = thiamine phosphate + CO2 + diphosphate</text>
        <dbReference type="Rhea" id="RHEA:47848"/>
        <dbReference type="ChEBI" id="CHEBI:15378"/>
        <dbReference type="ChEBI" id="CHEBI:16526"/>
        <dbReference type="ChEBI" id="CHEBI:33019"/>
        <dbReference type="ChEBI" id="CHEBI:37575"/>
        <dbReference type="ChEBI" id="CHEBI:57841"/>
        <dbReference type="ChEBI" id="CHEBI:62890"/>
        <dbReference type="EC" id="2.5.1.3"/>
    </reaction>
</comment>
<evidence type="ECO:0000313" key="14">
    <source>
        <dbReference type="Proteomes" id="UP000244677"/>
    </source>
</evidence>
<evidence type="ECO:0000256" key="10">
    <source>
        <dbReference type="RuleBase" id="RU003826"/>
    </source>
</evidence>
<dbReference type="EMBL" id="CP020919">
    <property type="protein sequence ID" value="AWG24069.1"/>
    <property type="molecule type" value="Genomic_DNA"/>
</dbReference>
<evidence type="ECO:0000256" key="4">
    <source>
        <dbReference type="ARBA" id="ARBA00022842"/>
    </source>
</evidence>
<organism evidence="13 14">
    <name type="scientific">Flavobacterium kingsejongi</name>
    <dbReference type="NCBI Taxonomy" id="1678728"/>
    <lineage>
        <taxon>Bacteria</taxon>
        <taxon>Pseudomonadati</taxon>
        <taxon>Bacteroidota</taxon>
        <taxon>Flavobacteriia</taxon>
        <taxon>Flavobacteriales</taxon>
        <taxon>Flavobacteriaceae</taxon>
        <taxon>Flavobacterium</taxon>
    </lineage>
</organism>
<evidence type="ECO:0000256" key="5">
    <source>
        <dbReference type="ARBA" id="ARBA00022977"/>
    </source>
</evidence>
<comment type="function">
    <text evidence="9">Condenses 4-methyl-5-(beta-hydroxyethyl)thiazole monophosphate (THZ-P) and 2-methyl-4-amino-5-hydroxymethyl pyrimidine pyrophosphate (HMP-PP) to form thiamine monophosphate (TMP).</text>
</comment>
<dbReference type="PANTHER" id="PTHR20857:SF15">
    <property type="entry name" value="THIAMINE-PHOSPHATE SYNTHASE"/>
    <property type="match status" value="1"/>
</dbReference>
<evidence type="ECO:0000259" key="12">
    <source>
        <dbReference type="Pfam" id="PF02581"/>
    </source>
</evidence>
<keyword evidence="3 9" id="KW-0479">Metal-binding</keyword>
<accession>A0A2S1LK58</accession>
<gene>
    <name evidence="9" type="primary">thiE</name>
    <name evidence="13" type="ORF">FK004_01965</name>
</gene>
<dbReference type="InterPro" id="IPR013785">
    <property type="entry name" value="Aldolase_TIM"/>
</dbReference>
<feature type="binding site" evidence="9">
    <location>
        <begin position="33"/>
        <end position="37"/>
    </location>
    <ligand>
        <name>4-amino-2-methyl-5-(diphosphooxymethyl)pyrimidine</name>
        <dbReference type="ChEBI" id="CHEBI:57841"/>
    </ligand>
</feature>
<dbReference type="GO" id="GO:0009229">
    <property type="term" value="P:thiamine diphosphate biosynthetic process"/>
    <property type="evidence" value="ECO:0007669"/>
    <property type="project" value="UniProtKB-UniRule"/>
</dbReference>
<dbReference type="GO" id="GO:0000287">
    <property type="term" value="F:magnesium ion binding"/>
    <property type="evidence" value="ECO:0007669"/>
    <property type="project" value="UniProtKB-UniRule"/>
</dbReference>
<dbReference type="SUPFAM" id="SSF51391">
    <property type="entry name" value="Thiamin phosphate synthase"/>
    <property type="match status" value="1"/>
</dbReference>
<proteinExistence type="inferred from homology"/>
<name>A0A2S1LK58_9FLAO</name>
<dbReference type="EC" id="2.5.1.3" evidence="9"/>
<feature type="binding site" evidence="9">
    <location>
        <begin position="129"/>
        <end position="131"/>
    </location>
    <ligand>
        <name>2-[(2R,5Z)-2-carboxy-4-methylthiazol-5(2H)-ylidene]ethyl phosphate</name>
        <dbReference type="ChEBI" id="CHEBI:62899"/>
    </ligand>
</feature>
<dbReference type="Pfam" id="PF02581">
    <property type="entry name" value="TMP-TENI"/>
    <property type="match status" value="1"/>
</dbReference>
<feature type="domain" description="Thiamine phosphate synthase/TenI" evidence="12">
    <location>
        <begin position="12"/>
        <end position="183"/>
    </location>
</feature>
<dbReference type="HAMAP" id="MF_00097">
    <property type="entry name" value="TMP_synthase"/>
    <property type="match status" value="1"/>
</dbReference>
<dbReference type="InterPro" id="IPR022998">
    <property type="entry name" value="ThiamineP_synth_TenI"/>
</dbReference>